<dbReference type="PANTHER" id="PTHR42973">
    <property type="entry name" value="BINDING OXIDOREDUCTASE, PUTATIVE (AFU_ORTHOLOGUE AFUA_1G17690)-RELATED"/>
    <property type="match status" value="1"/>
</dbReference>
<protein>
    <recommendedName>
        <fullName evidence="7">FAD-binding PCMH-type domain-containing protein</fullName>
    </recommendedName>
</protein>
<dbReference type="Proteomes" id="UP001456524">
    <property type="component" value="Unassembled WGS sequence"/>
</dbReference>
<name>A0ABR1Y3Z4_9PEZI</name>
<evidence type="ECO:0000256" key="2">
    <source>
        <dbReference type="ARBA" id="ARBA00005466"/>
    </source>
</evidence>
<keyword evidence="4" id="KW-0274">FAD</keyword>
<evidence type="ECO:0000256" key="1">
    <source>
        <dbReference type="ARBA" id="ARBA00001974"/>
    </source>
</evidence>
<dbReference type="InterPro" id="IPR050416">
    <property type="entry name" value="FAD-linked_Oxidoreductase"/>
</dbReference>
<evidence type="ECO:0000256" key="5">
    <source>
        <dbReference type="ARBA" id="ARBA00023002"/>
    </source>
</evidence>
<evidence type="ECO:0000313" key="8">
    <source>
        <dbReference type="EMBL" id="KAK8175667.1"/>
    </source>
</evidence>
<dbReference type="PANTHER" id="PTHR42973:SF39">
    <property type="entry name" value="FAD-BINDING PCMH-TYPE DOMAIN-CONTAINING PROTEIN"/>
    <property type="match status" value="1"/>
</dbReference>
<proteinExistence type="inferred from homology"/>
<dbReference type="InterPro" id="IPR016166">
    <property type="entry name" value="FAD-bd_PCMH"/>
</dbReference>
<dbReference type="Pfam" id="PF01565">
    <property type="entry name" value="FAD_binding_4"/>
    <property type="match status" value="1"/>
</dbReference>
<keyword evidence="6" id="KW-1133">Transmembrane helix</keyword>
<dbReference type="InterPro" id="IPR036318">
    <property type="entry name" value="FAD-bd_PCMH-like_sf"/>
</dbReference>
<comment type="caution">
    <text evidence="8">The sequence shown here is derived from an EMBL/GenBank/DDBJ whole genome shotgun (WGS) entry which is preliminary data.</text>
</comment>
<feature type="domain" description="FAD-binding PCMH-type" evidence="7">
    <location>
        <begin position="1"/>
        <end position="124"/>
    </location>
</feature>
<dbReference type="InterPro" id="IPR016169">
    <property type="entry name" value="FAD-bd_PCMH_sub2"/>
</dbReference>
<keyword evidence="9" id="KW-1185">Reference proteome</keyword>
<keyword evidence="6" id="KW-0812">Transmembrane</keyword>
<dbReference type="Gene3D" id="3.30.465.10">
    <property type="match status" value="1"/>
</dbReference>
<evidence type="ECO:0000256" key="6">
    <source>
        <dbReference type="SAM" id="Phobius"/>
    </source>
</evidence>
<keyword evidence="3" id="KW-0285">Flavoprotein</keyword>
<evidence type="ECO:0000313" key="9">
    <source>
        <dbReference type="Proteomes" id="UP001456524"/>
    </source>
</evidence>
<dbReference type="EMBL" id="JBBWUH010000002">
    <property type="protein sequence ID" value="KAK8175667.1"/>
    <property type="molecule type" value="Genomic_DNA"/>
</dbReference>
<dbReference type="SUPFAM" id="SSF56176">
    <property type="entry name" value="FAD-binding/transporter-associated domain-like"/>
    <property type="match status" value="1"/>
</dbReference>
<comment type="cofactor">
    <cofactor evidence="1">
        <name>FAD</name>
        <dbReference type="ChEBI" id="CHEBI:57692"/>
    </cofactor>
</comment>
<evidence type="ECO:0000256" key="3">
    <source>
        <dbReference type="ARBA" id="ARBA00022630"/>
    </source>
</evidence>
<evidence type="ECO:0000259" key="7">
    <source>
        <dbReference type="PROSITE" id="PS51387"/>
    </source>
</evidence>
<gene>
    <name evidence="8" type="ORF">IWX90DRAFT_483701</name>
</gene>
<dbReference type="PROSITE" id="PS51387">
    <property type="entry name" value="FAD_PCMH"/>
    <property type="match status" value="1"/>
</dbReference>
<sequence>MKSTVVIKKYKSSSYNETAMEMAAGVRGADVYPVVKANGLVVVGGSCPSVGLVGGFTQGGGHSIFTSSFSMGADQVLGWEVITDDGRRVTAAPKENSDLYWALSGGSPGAFGVVVSTTIRAYKDRRFGGAALSFTSAGITIYTFWKDFSSWQAQVRAVVDSGASAAYVLSANLFLIQPLAYPGATEAQTRNLLKPFTDTLNRLKTTIMISKS</sequence>
<keyword evidence="6" id="KW-0472">Membrane</keyword>
<feature type="transmembrane region" description="Helical" evidence="6">
    <location>
        <begin position="127"/>
        <end position="145"/>
    </location>
</feature>
<accession>A0ABR1Y3Z4</accession>
<comment type="similarity">
    <text evidence="2">Belongs to the oxygen-dependent FAD-linked oxidoreductase family.</text>
</comment>
<evidence type="ECO:0000256" key="4">
    <source>
        <dbReference type="ARBA" id="ARBA00022827"/>
    </source>
</evidence>
<keyword evidence="5" id="KW-0560">Oxidoreductase</keyword>
<dbReference type="InterPro" id="IPR006094">
    <property type="entry name" value="Oxid_FAD_bind_N"/>
</dbReference>
<organism evidence="8 9">
    <name type="scientific">Phyllosticta citrichinensis</name>
    <dbReference type="NCBI Taxonomy" id="1130410"/>
    <lineage>
        <taxon>Eukaryota</taxon>
        <taxon>Fungi</taxon>
        <taxon>Dikarya</taxon>
        <taxon>Ascomycota</taxon>
        <taxon>Pezizomycotina</taxon>
        <taxon>Dothideomycetes</taxon>
        <taxon>Dothideomycetes incertae sedis</taxon>
        <taxon>Botryosphaeriales</taxon>
        <taxon>Phyllostictaceae</taxon>
        <taxon>Phyllosticta</taxon>
    </lineage>
</organism>
<reference evidence="8 9" key="1">
    <citation type="journal article" date="2022" name="G3 (Bethesda)">
        <title>Enemy or ally: a genomic approach to elucidate the lifestyle of Phyllosticta citrichinaensis.</title>
        <authorList>
            <person name="Buijs V.A."/>
            <person name="Groenewald J.Z."/>
            <person name="Haridas S."/>
            <person name="LaButti K.M."/>
            <person name="Lipzen A."/>
            <person name="Martin F.M."/>
            <person name="Barry K."/>
            <person name="Grigoriev I.V."/>
            <person name="Crous P.W."/>
            <person name="Seidl M.F."/>
        </authorList>
    </citation>
    <scope>NUCLEOTIDE SEQUENCE [LARGE SCALE GENOMIC DNA]</scope>
    <source>
        <strain evidence="8 9">CBS 129764</strain>
    </source>
</reference>
<feature type="transmembrane region" description="Helical" evidence="6">
    <location>
        <begin position="165"/>
        <end position="184"/>
    </location>
</feature>